<evidence type="ECO:0000256" key="4">
    <source>
        <dbReference type="ARBA" id="ARBA00023002"/>
    </source>
</evidence>
<dbReference type="GO" id="GO:0005783">
    <property type="term" value="C:endoplasmic reticulum"/>
    <property type="evidence" value="ECO:0007669"/>
    <property type="project" value="TreeGrafter"/>
</dbReference>
<keyword evidence="3" id="KW-0223">Dioxygenase</keyword>
<dbReference type="SMART" id="SM00702">
    <property type="entry name" value="P4Hc"/>
    <property type="match status" value="1"/>
</dbReference>
<dbReference type="GO" id="GO:0031418">
    <property type="term" value="F:L-ascorbic acid binding"/>
    <property type="evidence" value="ECO:0007669"/>
    <property type="project" value="InterPro"/>
</dbReference>
<accession>A0A1Q8S369</accession>
<evidence type="ECO:0000313" key="7">
    <source>
        <dbReference type="EMBL" id="OLN95875.1"/>
    </source>
</evidence>
<dbReference type="PANTHER" id="PTHR10869:SF242">
    <property type="entry name" value="PROLYL 4-HYDROXYLASE ALPHA SUBUNIT DOMAIN-CONTAINING PROTEIN"/>
    <property type="match status" value="1"/>
</dbReference>
<dbReference type="OrthoDB" id="420380at2759"/>
<dbReference type="InterPro" id="IPR045054">
    <property type="entry name" value="P4HA-like"/>
</dbReference>
<reference evidence="7 8" key="1">
    <citation type="submission" date="2016-11" db="EMBL/GenBank/DDBJ databases">
        <title>Draft Genome Assembly of Colletotrichum chlorophyti a pathogen of herbaceous plants.</title>
        <authorList>
            <person name="Gan P."/>
            <person name="Narusaka M."/>
            <person name="Tsushima A."/>
            <person name="Narusaka Y."/>
            <person name="Takano Y."/>
            <person name="Shirasu K."/>
        </authorList>
    </citation>
    <scope>NUCLEOTIDE SEQUENCE [LARGE SCALE GENOMIC DNA]</scope>
    <source>
        <strain evidence="7 8">NTL11</strain>
    </source>
</reference>
<dbReference type="PANTHER" id="PTHR10869">
    <property type="entry name" value="PROLYL 4-HYDROXYLASE ALPHA SUBUNIT"/>
    <property type="match status" value="1"/>
</dbReference>
<dbReference type="InterPro" id="IPR006620">
    <property type="entry name" value="Pro_4_hyd_alph"/>
</dbReference>
<name>A0A1Q8S369_9PEZI</name>
<dbReference type="EMBL" id="MPGH01000026">
    <property type="protein sequence ID" value="OLN95875.1"/>
    <property type="molecule type" value="Genomic_DNA"/>
</dbReference>
<keyword evidence="5" id="KW-0408">Iron</keyword>
<dbReference type="Gene3D" id="2.60.120.620">
    <property type="entry name" value="q2cbj1_9rhob like domain"/>
    <property type="match status" value="1"/>
</dbReference>
<evidence type="ECO:0000256" key="5">
    <source>
        <dbReference type="ARBA" id="ARBA00023004"/>
    </source>
</evidence>
<dbReference type="AlphaFoldDB" id="A0A1Q8S369"/>
<gene>
    <name evidence="7" type="ORF">CCHL11_05075</name>
</gene>
<dbReference type="GO" id="GO:0004656">
    <property type="term" value="F:procollagen-proline 4-dioxygenase activity"/>
    <property type="evidence" value="ECO:0007669"/>
    <property type="project" value="TreeGrafter"/>
</dbReference>
<sequence>MGFFRIPPPRSAPASPPRWSPLLRGLPVYAGLAPLALILWSFLPARLLSNELQPIKYSIRILCYDPLIIYIVGFLSLEERKVLASIGQFQRSMTTIDGVVSTINPFRTSSTAFLPPNNTVVERITARASEFQGYSSRSKHEMLQLTRYETGQVFKPHVDPLVDDPRGPRNRFTTIFAIVEATCTECGTQFPNLRFDWAQEHPSWCEYVYCDKETLTIKAIPGNAVLWKSWDSSGRLDLGTLHAGLPPEKGTKIGLNIWTDA</sequence>
<evidence type="ECO:0000256" key="3">
    <source>
        <dbReference type="ARBA" id="ARBA00022964"/>
    </source>
</evidence>
<keyword evidence="8" id="KW-1185">Reference proteome</keyword>
<keyword evidence="4" id="KW-0560">Oxidoreductase</keyword>
<evidence type="ECO:0000313" key="8">
    <source>
        <dbReference type="Proteomes" id="UP000186583"/>
    </source>
</evidence>
<organism evidence="7 8">
    <name type="scientific">Colletotrichum chlorophyti</name>
    <dbReference type="NCBI Taxonomy" id="708187"/>
    <lineage>
        <taxon>Eukaryota</taxon>
        <taxon>Fungi</taxon>
        <taxon>Dikarya</taxon>
        <taxon>Ascomycota</taxon>
        <taxon>Pezizomycotina</taxon>
        <taxon>Sordariomycetes</taxon>
        <taxon>Hypocreomycetidae</taxon>
        <taxon>Glomerellales</taxon>
        <taxon>Glomerellaceae</taxon>
        <taxon>Colletotrichum</taxon>
    </lineage>
</organism>
<evidence type="ECO:0000256" key="2">
    <source>
        <dbReference type="ARBA" id="ARBA00022723"/>
    </source>
</evidence>
<keyword evidence="2" id="KW-0479">Metal-binding</keyword>
<dbReference type="STRING" id="708187.A0A1Q8S369"/>
<protein>
    <submittedName>
        <fullName evidence="7">Putative prolyl 4-hydroxylase 10-like protein 3</fullName>
    </submittedName>
</protein>
<evidence type="ECO:0000259" key="6">
    <source>
        <dbReference type="SMART" id="SM00702"/>
    </source>
</evidence>
<comment type="cofactor">
    <cofactor evidence="1">
        <name>L-ascorbate</name>
        <dbReference type="ChEBI" id="CHEBI:38290"/>
    </cofactor>
</comment>
<evidence type="ECO:0000256" key="1">
    <source>
        <dbReference type="ARBA" id="ARBA00001961"/>
    </source>
</evidence>
<feature type="domain" description="Prolyl 4-hydroxylase alpha subunit" evidence="6">
    <location>
        <begin position="66"/>
        <end position="260"/>
    </location>
</feature>
<dbReference type="Proteomes" id="UP000186583">
    <property type="component" value="Unassembled WGS sequence"/>
</dbReference>
<proteinExistence type="predicted"/>
<dbReference type="InterPro" id="IPR044862">
    <property type="entry name" value="Pro_4_hyd_alph_FE2OG_OXY"/>
</dbReference>
<dbReference type="GO" id="GO:0005506">
    <property type="term" value="F:iron ion binding"/>
    <property type="evidence" value="ECO:0007669"/>
    <property type="project" value="InterPro"/>
</dbReference>
<dbReference type="Pfam" id="PF13640">
    <property type="entry name" value="2OG-FeII_Oxy_3"/>
    <property type="match status" value="1"/>
</dbReference>
<comment type="caution">
    <text evidence="7">The sequence shown here is derived from an EMBL/GenBank/DDBJ whole genome shotgun (WGS) entry which is preliminary data.</text>
</comment>